<name>A0A1Q2MGR0_9BACT</name>
<feature type="domain" description="PTS EIIA type-2" evidence="1">
    <location>
        <begin position="5"/>
        <end position="151"/>
    </location>
</feature>
<evidence type="ECO:0000313" key="3">
    <source>
        <dbReference type="Proteomes" id="UP000188181"/>
    </source>
</evidence>
<organism evidence="2 3">
    <name type="scientific">Limihaloglobus sulfuriphilus</name>
    <dbReference type="NCBI Taxonomy" id="1851148"/>
    <lineage>
        <taxon>Bacteria</taxon>
        <taxon>Pseudomonadati</taxon>
        <taxon>Planctomycetota</taxon>
        <taxon>Phycisphaerae</taxon>
        <taxon>Sedimentisphaerales</taxon>
        <taxon>Sedimentisphaeraceae</taxon>
        <taxon>Limihaloglobus</taxon>
    </lineage>
</organism>
<accession>A0A1Q2MGR0</accession>
<dbReference type="Proteomes" id="UP000188181">
    <property type="component" value="Chromosome"/>
</dbReference>
<dbReference type="PANTHER" id="PTHR47738:SF2">
    <property type="entry name" value="PTS SYSTEM FRUCTOSE-LIKE EIIA COMPONENT"/>
    <property type="match status" value="1"/>
</dbReference>
<dbReference type="Pfam" id="PF00359">
    <property type="entry name" value="PTS_EIIA_2"/>
    <property type="match status" value="1"/>
</dbReference>
<proteinExistence type="predicted"/>
<dbReference type="EMBL" id="CP019646">
    <property type="protein sequence ID" value="AQQ71870.1"/>
    <property type="molecule type" value="Genomic_DNA"/>
</dbReference>
<dbReference type="STRING" id="1851148.SMSP2_02249"/>
<dbReference type="CDD" id="cd00211">
    <property type="entry name" value="PTS_IIA_fru"/>
    <property type="match status" value="1"/>
</dbReference>
<gene>
    <name evidence="2" type="primary">fruA_2</name>
    <name evidence="2" type="ORF">SMSP2_02249</name>
</gene>
<dbReference type="InterPro" id="IPR002178">
    <property type="entry name" value="PTS_EIIA_type-2_dom"/>
</dbReference>
<dbReference type="InterPro" id="IPR016152">
    <property type="entry name" value="PTrfase/Anion_transptr"/>
</dbReference>
<dbReference type="KEGG" id="pbas:SMSP2_02249"/>
<reference evidence="3" key="1">
    <citation type="submission" date="2017-02" db="EMBL/GenBank/DDBJ databases">
        <title>Comparative genomics and description of representatives of a novel lineage of planctomycetes thriving in anoxic sediments.</title>
        <authorList>
            <person name="Spring S."/>
            <person name="Bunk B."/>
            <person name="Sproer C."/>
        </authorList>
    </citation>
    <scope>NUCLEOTIDE SEQUENCE [LARGE SCALE GENOMIC DNA]</scope>
    <source>
        <strain evidence="3">SM-Chi-D1</strain>
    </source>
</reference>
<dbReference type="PROSITE" id="PS51094">
    <property type="entry name" value="PTS_EIIA_TYPE_2"/>
    <property type="match status" value="1"/>
</dbReference>
<evidence type="ECO:0000313" key="2">
    <source>
        <dbReference type="EMBL" id="AQQ71870.1"/>
    </source>
</evidence>
<dbReference type="RefSeq" id="WP_146684061.1">
    <property type="nucleotide sequence ID" value="NZ_CP019646.1"/>
</dbReference>
<keyword evidence="3" id="KW-1185">Reference proteome</keyword>
<dbReference type="InterPro" id="IPR051541">
    <property type="entry name" value="PTS_SugarTrans_NitroReg"/>
</dbReference>
<dbReference type="Gene3D" id="3.40.930.10">
    <property type="entry name" value="Mannitol-specific EII, Chain A"/>
    <property type="match status" value="1"/>
</dbReference>
<dbReference type="SUPFAM" id="SSF55804">
    <property type="entry name" value="Phoshotransferase/anion transport protein"/>
    <property type="match status" value="1"/>
</dbReference>
<protein>
    <submittedName>
        <fullName evidence="2">EIIABC-Fru</fullName>
    </submittedName>
</protein>
<dbReference type="AlphaFoldDB" id="A0A1Q2MGR0"/>
<sequence>MNFNDLVQEGAIDAELQSSDRDAVIKQLVDMLVSIGDIKKKDAKGIFDLLIKRENEASTGIGKGVAVPHVKHSGIKKVVAAIGVSQNGIDFNSLDKEPVYAVILMISPEKDPDAHLKAMEIVFKNLQKEDFRRFLCQARSTEDVRDLLCEVDEGEI</sequence>
<dbReference type="PANTHER" id="PTHR47738">
    <property type="entry name" value="PTS SYSTEM FRUCTOSE-LIKE EIIA COMPONENT-RELATED"/>
    <property type="match status" value="1"/>
</dbReference>
<dbReference type="OrthoDB" id="95460at2"/>
<evidence type="ECO:0000259" key="1">
    <source>
        <dbReference type="PROSITE" id="PS51094"/>
    </source>
</evidence>